<feature type="region of interest" description="Disordered" evidence="1">
    <location>
        <begin position="1"/>
        <end position="101"/>
    </location>
</feature>
<feature type="non-terminal residue" evidence="2">
    <location>
        <position position="1"/>
    </location>
</feature>
<feature type="compositionally biased region" description="Basic and acidic residues" evidence="1">
    <location>
        <begin position="88"/>
        <end position="101"/>
    </location>
</feature>
<evidence type="ECO:0000256" key="1">
    <source>
        <dbReference type="SAM" id="MobiDB-lite"/>
    </source>
</evidence>
<dbReference type="EMBL" id="BKCJ011401798">
    <property type="protein sequence ID" value="GFD30213.1"/>
    <property type="molecule type" value="Genomic_DNA"/>
</dbReference>
<reference evidence="2" key="1">
    <citation type="journal article" date="2019" name="Sci. Rep.">
        <title>Draft genome of Tanacetum cinerariifolium, the natural source of mosquito coil.</title>
        <authorList>
            <person name="Yamashiro T."/>
            <person name="Shiraishi A."/>
            <person name="Satake H."/>
            <person name="Nakayama K."/>
        </authorList>
    </citation>
    <scope>NUCLEOTIDE SEQUENCE</scope>
</reference>
<name>A0A699V811_TANCI</name>
<protein>
    <submittedName>
        <fullName evidence="2">Uncharacterized protein</fullName>
    </submittedName>
</protein>
<dbReference type="AlphaFoldDB" id="A0A699V811"/>
<evidence type="ECO:0000313" key="2">
    <source>
        <dbReference type="EMBL" id="GFD30213.1"/>
    </source>
</evidence>
<accession>A0A699V811</accession>
<sequence>ERAPRPEPGHGQRRAGQRGTAGHALEHATPATTRPLAGRPTRRQRRPGRTQCGGRGDRGYQLRSGVRTGSPAPLFQRDTHRSSNGGCDPDRARCSDDQFPA</sequence>
<organism evidence="2">
    <name type="scientific">Tanacetum cinerariifolium</name>
    <name type="common">Dalmatian daisy</name>
    <name type="synonym">Chrysanthemum cinerariifolium</name>
    <dbReference type="NCBI Taxonomy" id="118510"/>
    <lineage>
        <taxon>Eukaryota</taxon>
        <taxon>Viridiplantae</taxon>
        <taxon>Streptophyta</taxon>
        <taxon>Embryophyta</taxon>
        <taxon>Tracheophyta</taxon>
        <taxon>Spermatophyta</taxon>
        <taxon>Magnoliopsida</taxon>
        <taxon>eudicotyledons</taxon>
        <taxon>Gunneridae</taxon>
        <taxon>Pentapetalae</taxon>
        <taxon>asterids</taxon>
        <taxon>campanulids</taxon>
        <taxon>Asterales</taxon>
        <taxon>Asteraceae</taxon>
        <taxon>Asteroideae</taxon>
        <taxon>Anthemideae</taxon>
        <taxon>Anthemidinae</taxon>
        <taxon>Tanacetum</taxon>
    </lineage>
</organism>
<comment type="caution">
    <text evidence="2">The sequence shown here is derived from an EMBL/GenBank/DDBJ whole genome shotgun (WGS) entry which is preliminary data.</text>
</comment>
<feature type="compositionally biased region" description="Basic and acidic residues" evidence="1">
    <location>
        <begin position="1"/>
        <end position="10"/>
    </location>
</feature>
<gene>
    <name evidence="2" type="ORF">Tci_902182</name>
</gene>
<proteinExistence type="predicted"/>